<dbReference type="Gene3D" id="3.10.450.430">
    <property type="entry name" value="Protein of unknown function DUF2787"/>
    <property type="match status" value="1"/>
</dbReference>
<accession>A0A2N3IYF0</accession>
<dbReference type="PANTHER" id="PTHR38978">
    <property type="entry name" value="DUF2787 DOMAIN-CONTAINING PROTEIN"/>
    <property type="match status" value="1"/>
</dbReference>
<dbReference type="Proteomes" id="UP000233526">
    <property type="component" value="Unassembled WGS sequence"/>
</dbReference>
<evidence type="ECO:0000313" key="1">
    <source>
        <dbReference type="EMBL" id="PKQ77888.1"/>
    </source>
</evidence>
<dbReference type="AlphaFoldDB" id="A0A2N3IYF0"/>
<dbReference type="Pfam" id="PF10980">
    <property type="entry name" value="DUF2787"/>
    <property type="match status" value="1"/>
</dbReference>
<reference evidence="1 2" key="1">
    <citation type="journal article" date="2017" name="Front. Microbiol.">
        <title>Strong Genomic and Phenotypic Heterogeneity in the Aeromonas sobria Species Complex.</title>
        <authorList>
            <person name="Gauthier J."/>
            <person name="Vincent A.T."/>
            <person name="Charette S.J."/>
            <person name="Derome N."/>
        </authorList>
    </citation>
    <scope>NUCLEOTIDE SEQUENCE [LARGE SCALE GENOMIC DNA]</scope>
    <source>
        <strain evidence="1 2">JF2635</strain>
    </source>
</reference>
<sequence>MTIPFFRDGFALPVTQALLVLLNQEIAKTELNLERLTQLTFHFRNPGYSAEQGGVHPVEIRLIRGLDGWLFDYVTDFSYQGLGQDAELCKELDFNFLDGEHTMLSWGPLRLAEARELFDIWQSNFIAYCRLECFSVTVAGD</sequence>
<name>A0A2N3IYF0_AERSO</name>
<evidence type="ECO:0000313" key="2">
    <source>
        <dbReference type="Proteomes" id="UP000233526"/>
    </source>
</evidence>
<comment type="caution">
    <text evidence="1">The sequence shown here is derived from an EMBL/GenBank/DDBJ whole genome shotgun (WGS) entry which is preliminary data.</text>
</comment>
<dbReference type="InterPro" id="IPR021248">
    <property type="entry name" value="DUF2787"/>
</dbReference>
<dbReference type="PANTHER" id="PTHR38978:SF2">
    <property type="entry name" value="DUF2787 DOMAIN-CONTAINING PROTEIN"/>
    <property type="match status" value="1"/>
</dbReference>
<dbReference type="RefSeq" id="WP_101318144.1">
    <property type="nucleotide sequence ID" value="NZ_CAWNSS010000036.1"/>
</dbReference>
<proteinExistence type="predicted"/>
<evidence type="ECO:0008006" key="3">
    <source>
        <dbReference type="Google" id="ProtNLM"/>
    </source>
</evidence>
<dbReference type="EMBL" id="LJZX01000036">
    <property type="protein sequence ID" value="PKQ77888.1"/>
    <property type="molecule type" value="Genomic_DNA"/>
</dbReference>
<gene>
    <name evidence="1" type="ORF">AOX56_16010</name>
</gene>
<organism evidence="1 2">
    <name type="scientific">Aeromonas sobria</name>
    <dbReference type="NCBI Taxonomy" id="646"/>
    <lineage>
        <taxon>Bacteria</taxon>
        <taxon>Pseudomonadati</taxon>
        <taxon>Pseudomonadota</taxon>
        <taxon>Gammaproteobacteria</taxon>
        <taxon>Aeromonadales</taxon>
        <taxon>Aeromonadaceae</taxon>
        <taxon>Aeromonas</taxon>
    </lineage>
</organism>
<protein>
    <recommendedName>
        <fullName evidence="3">DUF2787 domain-containing protein</fullName>
    </recommendedName>
</protein>